<proteinExistence type="inferred from homology"/>
<keyword evidence="2" id="KW-0813">Transport</keyword>
<evidence type="ECO:0008006" key="6">
    <source>
        <dbReference type="Google" id="ProtNLM"/>
    </source>
</evidence>
<reference evidence="4 5" key="1">
    <citation type="submission" date="2018-08" db="EMBL/GenBank/DDBJ databases">
        <title>A genome reference for cultivated species of the human gut microbiota.</title>
        <authorList>
            <person name="Zou Y."/>
            <person name="Xue W."/>
            <person name="Luo G."/>
        </authorList>
    </citation>
    <scope>NUCLEOTIDE SEQUENCE [LARGE SCALE GENOMIC DNA]</scope>
    <source>
        <strain evidence="4 5">AF35-6BH</strain>
    </source>
</reference>
<evidence type="ECO:0000256" key="3">
    <source>
        <dbReference type="ARBA" id="ARBA00023065"/>
    </source>
</evidence>
<organism evidence="4 5">
    <name type="scientific">Amedibacillus dolichus</name>
    <dbReference type="NCBI Taxonomy" id="31971"/>
    <lineage>
        <taxon>Bacteria</taxon>
        <taxon>Bacillati</taxon>
        <taxon>Bacillota</taxon>
        <taxon>Erysipelotrichia</taxon>
        <taxon>Erysipelotrichales</taxon>
        <taxon>Erysipelotrichaceae</taxon>
        <taxon>Amedibacillus</taxon>
    </lineage>
</organism>
<dbReference type="Proteomes" id="UP000284868">
    <property type="component" value="Unassembled WGS sequence"/>
</dbReference>
<comment type="caution">
    <text evidence="4">The sequence shown here is derived from an EMBL/GenBank/DDBJ whole genome shotgun (WGS) entry which is preliminary data.</text>
</comment>
<dbReference type="SUPFAM" id="SSF160527">
    <property type="entry name" value="V-type ATPase subunit E-like"/>
    <property type="match status" value="1"/>
</dbReference>
<dbReference type="GO" id="GO:0033178">
    <property type="term" value="C:proton-transporting two-sector ATPase complex, catalytic domain"/>
    <property type="evidence" value="ECO:0007669"/>
    <property type="project" value="InterPro"/>
</dbReference>
<comment type="similarity">
    <text evidence="1">Belongs to the V-ATPase E subunit family.</text>
</comment>
<dbReference type="GO" id="GO:0046961">
    <property type="term" value="F:proton-transporting ATPase activity, rotational mechanism"/>
    <property type="evidence" value="ECO:0007669"/>
    <property type="project" value="InterPro"/>
</dbReference>
<dbReference type="Gene3D" id="3.30.2320.30">
    <property type="entry name" value="ATP synthase, E subunit, C-terminal"/>
    <property type="match status" value="1"/>
</dbReference>
<sequence length="197" mass="22668">MLDDKIKIEDYFVEEIKRVSQLEIDALDEQIKKAHEESFTQMQKELASEAAYERESRMKELESEQSIELSKLQEKLHYDLLAQRSAIAEEVFAAVRSKLIDFTQSKEYETYLLDKVKEAAALGYGEACLYVGKKDFKRLSALCEAFGKCEGKIDEDIVLGGLRVEYEAQGIVLDESFDTSLEEQKEWFYANAGLYVK</sequence>
<evidence type="ECO:0000313" key="4">
    <source>
        <dbReference type="EMBL" id="RHM12047.1"/>
    </source>
</evidence>
<keyword evidence="5" id="KW-1185">Reference proteome</keyword>
<evidence type="ECO:0000256" key="2">
    <source>
        <dbReference type="ARBA" id="ARBA00022448"/>
    </source>
</evidence>
<dbReference type="InterPro" id="IPR002842">
    <property type="entry name" value="ATPase_V1_Esu"/>
</dbReference>
<dbReference type="EMBL" id="QRPK01000018">
    <property type="protein sequence ID" value="RHM12047.1"/>
    <property type="molecule type" value="Genomic_DNA"/>
</dbReference>
<dbReference type="InterPro" id="IPR038495">
    <property type="entry name" value="ATPase_E_C"/>
</dbReference>
<dbReference type="Pfam" id="PF01991">
    <property type="entry name" value="vATP-synt_E"/>
    <property type="match status" value="1"/>
</dbReference>
<evidence type="ECO:0000313" key="5">
    <source>
        <dbReference type="Proteomes" id="UP000284868"/>
    </source>
</evidence>
<gene>
    <name evidence="4" type="ORF">DWZ83_04955</name>
</gene>
<accession>A0A415PH80</accession>
<dbReference type="OrthoDB" id="1862548at2"/>
<name>A0A415PH80_9FIRM</name>
<evidence type="ECO:0000256" key="1">
    <source>
        <dbReference type="ARBA" id="ARBA00005901"/>
    </source>
</evidence>
<keyword evidence="3" id="KW-0406">Ion transport</keyword>
<dbReference type="AlphaFoldDB" id="A0A415PH80"/>
<protein>
    <recommendedName>
        <fullName evidence="6">ATPase</fullName>
    </recommendedName>
</protein>
<dbReference type="RefSeq" id="WP_118365499.1">
    <property type="nucleotide sequence ID" value="NZ_JAJBMQ010000008.1"/>
</dbReference>